<comment type="caution">
    <text evidence="4">The sequence shown here is derived from an EMBL/GenBank/DDBJ whole genome shotgun (WGS) entry which is preliminary data.</text>
</comment>
<feature type="signal peptide" evidence="3">
    <location>
        <begin position="1"/>
        <end position="31"/>
    </location>
</feature>
<evidence type="ECO:0000313" key="5">
    <source>
        <dbReference type="Proteomes" id="UP001195483"/>
    </source>
</evidence>
<protein>
    <submittedName>
        <fullName evidence="4">Uncharacterized protein</fullName>
    </submittedName>
</protein>
<keyword evidence="2" id="KW-0472">Membrane</keyword>
<accession>A0AAE0TF17</accession>
<gene>
    <name evidence="4" type="ORF">CHS0354_001638</name>
</gene>
<dbReference type="Proteomes" id="UP001195483">
    <property type="component" value="Unassembled WGS sequence"/>
</dbReference>
<keyword evidence="5" id="KW-1185">Reference proteome</keyword>
<reference evidence="4" key="3">
    <citation type="submission" date="2023-05" db="EMBL/GenBank/DDBJ databases">
        <authorList>
            <person name="Smith C.H."/>
        </authorList>
    </citation>
    <scope>NUCLEOTIDE SEQUENCE</scope>
    <source>
        <strain evidence="4">CHS0354</strain>
        <tissue evidence="4">Mantle</tissue>
    </source>
</reference>
<dbReference type="EMBL" id="JAEAOA010000156">
    <property type="protein sequence ID" value="KAK3608703.1"/>
    <property type="molecule type" value="Genomic_DNA"/>
</dbReference>
<feature type="compositionally biased region" description="Basic and acidic residues" evidence="1">
    <location>
        <begin position="192"/>
        <end position="203"/>
    </location>
</feature>
<evidence type="ECO:0000256" key="1">
    <source>
        <dbReference type="SAM" id="MobiDB-lite"/>
    </source>
</evidence>
<evidence type="ECO:0000256" key="2">
    <source>
        <dbReference type="SAM" id="Phobius"/>
    </source>
</evidence>
<proteinExistence type="predicted"/>
<dbReference type="AlphaFoldDB" id="A0AAE0TF17"/>
<evidence type="ECO:0000256" key="3">
    <source>
        <dbReference type="SAM" id="SignalP"/>
    </source>
</evidence>
<feature type="transmembrane region" description="Helical" evidence="2">
    <location>
        <begin position="110"/>
        <end position="133"/>
    </location>
</feature>
<keyword evidence="2" id="KW-0812">Transmembrane</keyword>
<keyword evidence="3" id="KW-0732">Signal</keyword>
<name>A0AAE0TF17_9BIVA</name>
<sequence>MEQRRASILPVSYRWNLLLTVTVITARCCSAREICPYRRCKTCEVKYQICPVKCCLNINRRLVCCGDTNNNTKTDQDLNNNINDDRYKQDSFDEQYSEDYRTLNEFSNHMYIVIGVGAAVVLLILLTCTVCLVHARTKRIRGNGPYSERQQRRRHRQEPSIAQYSLEMCSVRKPPPYAEYPPSYSQVVSEGNTDHNKPDDALHSETSQEMCTQLYSLPPQYNEISETLPAQRDIPLQRY</sequence>
<organism evidence="4 5">
    <name type="scientific">Potamilus streckersoni</name>
    <dbReference type="NCBI Taxonomy" id="2493646"/>
    <lineage>
        <taxon>Eukaryota</taxon>
        <taxon>Metazoa</taxon>
        <taxon>Spiralia</taxon>
        <taxon>Lophotrochozoa</taxon>
        <taxon>Mollusca</taxon>
        <taxon>Bivalvia</taxon>
        <taxon>Autobranchia</taxon>
        <taxon>Heteroconchia</taxon>
        <taxon>Palaeoheterodonta</taxon>
        <taxon>Unionida</taxon>
        <taxon>Unionoidea</taxon>
        <taxon>Unionidae</taxon>
        <taxon>Ambleminae</taxon>
        <taxon>Lampsilini</taxon>
        <taxon>Potamilus</taxon>
    </lineage>
</organism>
<reference evidence="4" key="1">
    <citation type="journal article" date="2021" name="Genome Biol. Evol.">
        <title>A High-Quality Reference Genome for a Parasitic Bivalve with Doubly Uniparental Inheritance (Bivalvia: Unionida).</title>
        <authorList>
            <person name="Smith C.H."/>
        </authorList>
    </citation>
    <scope>NUCLEOTIDE SEQUENCE</scope>
    <source>
        <strain evidence="4">CHS0354</strain>
    </source>
</reference>
<reference evidence="4" key="2">
    <citation type="journal article" date="2021" name="Genome Biol. Evol.">
        <title>Developing a high-quality reference genome for a parasitic bivalve with doubly uniparental inheritance (Bivalvia: Unionida).</title>
        <authorList>
            <person name="Smith C.H."/>
        </authorList>
    </citation>
    <scope>NUCLEOTIDE SEQUENCE</scope>
    <source>
        <strain evidence="4">CHS0354</strain>
        <tissue evidence="4">Mantle</tissue>
    </source>
</reference>
<evidence type="ECO:0000313" key="4">
    <source>
        <dbReference type="EMBL" id="KAK3608703.1"/>
    </source>
</evidence>
<keyword evidence="2" id="KW-1133">Transmembrane helix</keyword>
<feature type="region of interest" description="Disordered" evidence="1">
    <location>
        <begin position="180"/>
        <end position="208"/>
    </location>
</feature>
<feature type="chain" id="PRO_5042270849" evidence="3">
    <location>
        <begin position="32"/>
        <end position="239"/>
    </location>
</feature>